<comment type="caution">
    <text evidence="1">The sequence shown here is derived from an EMBL/GenBank/DDBJ whole genome shotgun (WGS) entry which is preliminary data.</text>
</comment>
<protein>
    <submittedName>
        <fullName evidence="1">Uncharacterized protein</fullName>
    </submittedName>
</protein>
<dbReference type="Proteomes" id="UP000276133">
    <property type="component" value="Unassembled WGS sequence"/>
</dbReference>
<gene>
    <name evidence="1" type="ORF">BpHYR1_037416</name>
</gene>
<sequence>MDHYSHGGVESKNLSGNILLHDFLKVDQILEKQMTTKKNLHFAQIHTRNKGILKLTINPKYHFNSKMTFCKLDTNFFEIIKLK</sequence>
<evidence type="ECO:0000313" key="2">
    <source>
        <dbReference type="Proteomes" id="UP000276133"/>
    </source>
</evidence>
<dbReference type="AlphaFoldDB" id="A0A3M7SQ42"/>
<name>A0A3M7SQ42_BRAPC</name>
<accession>A0A3M7SQ42</accession>
<organism evidence="1 2">
    <name type="scientific">Brachionus plicatilis</name>
    <name type="common">Marine rotifer</name>
    <name type="synonym">Brachionus muelleri</name>
    <dbReference type="NCBI Taxonomy" id="10195"/>
    <lineage>
        <taxon>Eukaryota</taxon>
        <taxon>Metazoa</taxon>
        <taxon>Spiralia</taxon>
        <taxon>Gnathifera</taxon>
        <taxon>Rotifera</taxon>
        <taxon>Eurotatoria</taxon>
        <taxon>Monogononta</taxon>
        <taxon>Pseudotrocha</taxon>
        <taxon>Ploima</taxon>
        <taxon>Brachionidae</taxon>
        <taxon>Brachionus</taxon>
    </lineage>
</organism>
<reference evidence="1 2" key="1">
    <citation type="journal article" date="2018" name="Sci. Rep.">
        <title>Genomic signatures of local adaptation to the degree of environmental predictability in rotifers.</title>
        <authorList>
            <person name="Franch-Gras L."/>
            <person name="Hahn C."/>
            <person name="Garcia-Roger E.M."/>
            <person name="Carmona M.J."/>
            <person name="Serra M."/>
            <person name="Gomez A."/>
        </authorList>
    </citation>
    <scope>NUCLEOTIDE SEQUENCE [LARGE SCALE GENOMIC DNA]</scope>
    <source>
        <strain evidence="1">HYR1</strain>
    </source>
</reference>
<dbReference type="EMBL" id="REGN01000969">
    <property type="protein sequence ID" value="RNA37856.1"/>
    <property type="molecule type" value="Genomic_DNA"/>
</dbReference>
<evidence type="ECO:0000313" key="1">
    <source>
        <dbReference type="EMBL" id="RNA37856.1"/>
    </source>
</evidence>
<proteinExistence type="predicted"/>
<keyword evidence="2" id="KW-1185">Reference proteome</keyword>